<dbReference type="GO" id="GO:0003676">
    <property type="term" value="F:nucleic acid binding"/>
    <property type="evidence" value="ECO:0007669"/>
    <property type="project" value="InterPro"/>
</dbReference>
<reference evidence="3" key="1">
    <citation type="journal article" date="2014" name="Insect Biochem. Mol. Biol.">
        <title>An insight into the sialome of the frog biting fly, Corethrella appendiculata.</title>
        <authorList>
            <person name="Ribeiro J.M.C."/>
            <person name="Chagas A.C."/>
            <person name="Pham V.M."/>
            <person name="Lounibos L.P."/>
            <person name="Calvo E."/>
        </authorList>
    </citation>
    <scope>NUCLEOTIDE SEQUENCE</scope>
    <source>
        <tissue evidence="3">Salivary glands</tissue>
    </source>
</reference>
<comment type="similarity">
    <text evidence="1">Belongs to the mTERF family.</text>
</comment>
<dbReference type="EMBL" id="GANO01003902">
    <property type="protein sequence ID" value="JAB55969.1"/>
    <property type="molecule type" value="mRNA"/>
</dbReference>
<dbReference type="PANTHER" id="PTHR13068:SF112">
    <property type="entry name" value="TRANSCRIPTION TERMINATION FACTOR 3, MITOCHONDRIAL"/>
    <property type="match status" value="1"/>
</dbReference>
<dbReference type="GO" id="GO:0061668">
    <property type="term" value="P:mitochondrial ribosome assembly"/>
    <property type="evidence" value="ECO:0007669"/>
    <property type="project" value="TreeGrafter"/>
</dbReference>
<dbReference type="GO" id="GO:0006390">
    <property type="term" value="P:mitochondrial transcription"/>
    <property type="evidence" value="ECO:0007669"/>
    <property type="project" value="TreeGrafter"/>
</dbReference>
<dbReference type="Gene3D" id="1.25.70.10">
    <property type="entry name" value="Transcription termination factor 3, mitochondrial"/>
    <property type="match status" value="1"/>
</dbReference>
<dbReference type="PANTHER" id="PTHR13068">
    <property type="entry name" value="CGI-12 PROTEIN-RELATED"/>
    <property type="match status" value="1"/>
</dbReference>
<organism evidence="3">
    <name type="scientific">Corethrella appendiculata</name>
    <dbReference type="NCBI Taxonomy" id="1370023"/>
    <lineage>
        <taxon>Eukaryota</taxon>
        <taxon>Metazoa</taxon>
        <taxon>Ecdysozoa</taxon>
        <taxon>Arthropoda</taxon>
        <taxon>Hexapoda</taxon>
        <taxon>Insecta</taxon>
        <taxon>Pterygota</taxon>
        <taxon>Neoptera</taxon>
        <taxon>Endopterygota</taxon>
        <taxon>Diptera</taxon>
        <taxon>Nematocera</taxon>
        <taxon>Culicoidea</taxon>
        <taxon>Chaoboridae</taxon>
        <taxon>Corethrella</taxon>
    </lineage>
</organism>
<dbReference type="AlphaFoldDB" id="U5ER50"/>
<name>U5ER50_9DIPT</name>
<evidence type="ECO:0000313" key="3">
    <source>
        <dbReference type="EMBL" id="JAB55969.1"/>
    </source>
</evidence>
<keyword evidence="2" id="KW-0809">Transit peptide</keyword>
<sequence length="273" mass="32284">IRFLTLSIKRFYSVGINTKLVETLSTTINDIDVEHFNAALKTTPELNNYDLELWKRSYDTFVHNEGFTSNRFLPIIINYPQILNQHPNDVHESIECWRSCQFGEYFVQGLIQKYPQLLKFKDDVKLRERIQLLHSYTNTRKHIWQLFMNSPNLVTDSSKIINEKIDYFAKTMNIIVPEVVKSAAFSQTLDTIKCRHIFLVRLGLFKKRKINADPNEPSKNPKLYQIMDTSDKRFATKVAFVTHEEFEVFQELFQRELKREASNLLDDSDDEYE</sequence>
<evidence type="ECO:0000256" key="1">
    <source>
        <dbReference type="ARBA" id="ARBA00007692"/>
    </source>
</evidence>
<accession>U5ER50</accession>
<proteinExistence type="evidence at transcript level"/>
<dbReference type="InterPro" id="IPR003690">
    <property type="entry name" value="MTERF"/>
</dbReference>
<dbReference type="Pfam" id="PF02536">
    <property type="entry name" value="mTERF"/>
    <property type="match status" value="1"/>
</dbReference>
<feature type="non-terminal residue" evidence="3">
    <location>
        <position position="1"/>
    </location>
</feature>
<dbReference type="InterPro" id="IPR038538">
    <property type="entry name" value="MTERF_sf"/>
</dbReference>
<protein>
    <submittedName>
        <fullName evidence="3">Putative mterf domain-containing protein 2</fullName>
    </submittedName>
</protein>
<evidence type="ECO:0000256" key="2">
    <source>
        <dbReference type="ARBA" id="ARBA00022946"/>
    </source>
</evidence>
<dbReference type="GO" id="GO:0005739">
    <property type="term" value="C:mitochondrion"/>
    <property type="evidence" value="ECO:0007669"/>
    <property type="project" value="TreeGrafter"/>
</dbReference>